<dbReference type="EMBL" id="UYRR01000001">
    <property type="protein sequence ID" value="VDK17267.1"/>
    <property type="molecule type" value="Genomic_DNA"/>
</dbReference>
<organism evidence="3">
    <name type="scientific">Anisakis simplex</name>
    <name type="common">Herring worm</name>
    <dbReference type="NCBI Taxonomy" id="6269"/>
    <lineage>
        <taxon>Eukaryota</taxon>
        <taxon>Metazoa</taxon>
        <taxon>Ecdysozoa</taxon>
        <taxon>Nematoda</taxon>
        <taxon>Chromadorea</taxon>
        <taxon>Rhabditida</taxon>
        <taxon>Spirurina</taxon>
        <taxon>Ascaridomorpha</taxon>
        <taxon>Ascaridoidea</taxon>
        <taxon>Anisakidae</taxon>
        <taxon>Anisakis</taxon>
        <taxon>Anisakis simplex complex</taxon>
    </lineage>
</organism>
<keyword evidence="2" id="KW-1185">Reference proteome</keyword>
<sequence length="67" mass="7439">MERWNVCANQNKPGADDSDCTLRQCATKNVVVSSSWCVCARRVSVKKCDEMSSSGRSDLSEAIQIQR</sequence>
<name>A0A0M3IXX7_ANISI</name>
<reference evidence="3" key="1">
    <citation type="submission" date="2017-02" db="UniProtKB">
        <authorList>
            <consortium name="WormBaseParasite"/>
        </authorList>
    </citation>
    <scope>IDENTIFICATION</scope>
</reference>
<proteinExistence type="predicted"/>
<reference evidence="1 2" key="2">
    <citation type="submission" date="2018-11" db="EMBL/GenBank/DDBJ databases">
        <authorList>
            <consortium name="Pathogen Informatics"/>
        </authorList>
    </citation>
    <scope>NUCLEOTIDE SEQUENCE [LARGE SCALE GENOMIC DNA]</scope>
</reference>
<accession>A0A0M3IXX7</accession>
<evidence type="ECO:0000313" key="1">
    <source>
        <dbReference type="EMBL" id="VDK17267.1"/>
    </source>
</evidence>
<dbReference type="Proteomes" id="UP000267096">
    <property type="component" value="Unassembled WGS sequence"/>
</dbReference>
<gene>
    <name evidence="1" type="ORF">ASIM_LOCUS2</name>
</gene>
<dbReference type="WBParaSite" id="ASIM_0000005301-mRNA-1">
    <property type="protein sequence ID" value="ASIM_0000005301-mRNA-1"/>
    <property type="gene ID" value="ASIM_0000005301"/>
</dbReference>
<protein>
    <submittedName>
        <fullName evidence="3">EB domain-containing protein</fullName>
    </submittedName>
</protein>
<evidence type="ECO:0000313" key="2">
    <source>
        <dbReference type="Proteomes" id="UP000267096"/>
    </source>
</evidence>
<evidence type="ECO:0000313" key="3">
    <source>
        <dbReference type="WBParaSite" id="ASIM_0000005301-mRNA-1"/>
    </source>
</evidence>
<dbReference type="AlphaFoldDB" id="A0A0M3IXX7"/>